<sequence>MNEINSPLTVSGPGSQPAEEDGTDLEILQLPDEMSTFSMPSLQNVEDMSKLQDGMALLKQLDVTLKTQAKARQVKPEYIDIDHLDRANKQLIDQVLGEGEVSMVYHSTDTHAQIQESVMAGLWRVRYYNDADEVTADTVEVAYVPRLSLRHVFKQAAHRVEQQRDSIPQGVINAPPLLAEINDKVAEYRPGTENHIINLTLLPQTEADIEFLTSVLGKGPLTILSRGYGNCRITSTAVQNVWWVQYFNSQDKNILNTIEIGAIPAVAAAAHEDIQDSAERLSEILEAYL</sequence>
<evidence type="ECO:0000259" key="3">
    <source>
        <dbReference type="Pfam" id="PF04809"/>
    </source>
</evidence>
<dbReference type="AlphaFoldDB" id="A0A1E2UUS3"/>
<evidence type="ECO:0000313" key="4">
    <source>
        <dbReference type="EMBL" id="ODB98341.1"/>
    </source>
</evidence>
<dbReference type="InterPro" id="IPR006894">
    <property type="entry name" value="HupH_Hydgase_express_prot_C"/>
</dbReference>
<feature type="domain" description="HupH hydrogenase expression protein C-terminal" evidence="3">
    <location>
        <begin position="54"/>
        <end position="148"/>
    </location>
</feature>
<dbReference type="RefSeq" id="WP_069006780.1">
    <property type="nucleotide sequence ID" value="NZ_LVJW01000003.1"/>
</dbReference>
<gene>
    <name evidence="4" type="ORF">A3196_17260</name>
</gene>
<name>A0A1E2UUS3_9GAMM</name>
<dbReference type="InterPro" id="IPR038527">
    <property type="entry name" value="HupH_C_sf"/>
</dbReference>
<keyword evidence="5" id="KW-1185">Reference proteome</keyword>
<dbReference type="STRING" id="1818881.A3196_17260"/>
<feature type="compositionally biased region" description="Polar residues" evidence="2">
    <location>
        <begin position="1"/>
        <end position="14"/>
    </location>
</feature>
<proteinExistence type="inferred from homology"/>
<evidence type="ECO:0000256" key="2">
    <source>
        <dbReference type="SAM" id="MobiDB-lite"/>
    </source>
</evidence>
<dbReference type="EMBL" id="LVJZ01000003">
    <property type="protein sequence ID" value="ODB98341.1"/>
    <property type="molecule type" value="Genomic_DNA"/>
</dbReference>
<dbReference type="OrthoDB" id="6560677at2"/>
<dbReference type="Pfam" id="PF04809">
    <property type="entry name" value="HupH_C"/>
    <property type="match status" value="2"/>
</dbReference>
<comment type="caution">
    <text evidence="4">The sequence shown here is derived from an EMBL/GenBank/DDBJ whole genome shotgun (WGS) entry which is preliminary data.</text>
</comment>
<reference evidence="4 5" key="1">
    <citation type="submission" date="2016-03" db="EMBL/GenBank/DDBJ databases">
        <title>Chemosynthetic sulphur-oxidizing symbionts of marine invertebrate animals are capable of nitrogen fixation.</title>
        <authorList>
            <person name="Petersen J.M."/>
            <person name="Kemper A."/>
            <person name="Gruber-Vodicka H."/>
            <person name="Cardini U."/>
            <person name="Geest Mvander."/>
            <person name="Kleiner M."/>
            <person name="Bulgheresi S."/>
            <person name="Fussmann M."/>
            <person name="Herbold C."/>
            <person name="Seah B.K.B."/>
            <person name="Antony C.Paul."/>
            <person name="Liu D."/>
            <person name="Belitz A."/>
            <person name="Weber M."/>
        </authorList>
    </citation>
    <scope>NUCLEOTIDE SEQUENCE [LARGE SCALE GENOMIC DNA]</scope>
    <source>
        <strain evidence="4">G_D</strain>
    </source>
</reference>
<comment type="similarity">
    <text evidence="1">Belongs to the HupH/HyaF family.</text>
</comment>
<dbReference type="Proteomes" id="UP000094849">
    <property type="component" value="Unassembled WGS sequence"/>
</dbReference>
<organism evidence="4 5">
    <name type="scientific">Candidatus Thiodiazotropha endoloripes</name>
    <dbReference type="NCBI Taxonomy" id="1818881"/>
    <lineage>
        <taxon>Bacteria</taxon>
        <taxon>Pseudomonadati</taxon>
        <taxon>Pseudomonadota</taxon>
        <taxon>Gammaproteobacteria</taxon>
        <taxon>Chromatiales</taxon>
        <taxon>Sedimenticolaceae</taxon>
        <taxon>Candidatus Thiodiazotropha</taxon>
    </lineage>
</organism>
<evidence type="ECO:0000313" key="5">
    <source>
        <dbReference type="Proteomes" id="UP000094849"/>
    </source>
</evidence>
<feature type="domain" description="HupH hydrogenase expression protein C-terminal" evidence="3">
    <location>
        <begin position="171"/>
        <end position="287"/>
    </location>
</feature>
<evidence type="ECO:0000256" key="1">
    <source>
        <dbReference type="ARBA" id="ARBA00010832"/>
    </source>
</evidence>
<accession>A0A1E2UUS3</accession>
<dbReference type="Gene3D" id="3.30.1370.140">
    <property type="entry name" value="HupH hydrogenase expression protein, C-terminal domain"/>
    <property type="match status" value="2"/>
</dbReference>
<feature type="region of interest" description="Disordered" evidence="2">
    <location>
        <begin position="1"/>
        <end position="21"/>
    </location>
</feature>
<protein>
    <recommendedName>
        <fullName evidence="3">HupH hydrogenase expression protein C-terminal domain-containing protein</fullName>
    </recommendedName>
</protein>